<evidence type="ECO:0000259" key="1">
    <source>
        <dbReference type="Pfam" id="PF02036"/>
    </source>
</evidence>
<dbReference type="AlphaFoldDB" id="A0AAF0BT66"/>
<dbReference type="EMBL" id="CP116942">
    <property type="protein sequence ID" value="WCO66397.1"/>
    <property type="molecule type" value="Genomic_DNA"/>
</dbReference>
<evidence type="ECO:0000313" key="3">
    <source>
        <dbReference type="Proteomes" id="UP001216390"/>
    </source>
</evidence>
<accession>A0AAF0BT66</accession>
<dbReference type="InterPro" id="IPR003033">
    <property type="entry name" value="SCP2_sterol-bd_dom"/>
</dbReference>
<name>A0AAF0BT66_9ACTN</name>
<feature type="domain" description="SCP2" evidence="1">
    <location>
        <begin position="53"/>
        <end position="117"/>
    </location>
</feature>
<sequence>MAQFLSEDWIEQAKAIREEYRGKAGDPPHAMKMNLNVKECPDGVGDGGVVEAHIDSTGEEMEMELGHLDSPELTVTLPYDVARSILVEGNPQAGMQAFMSGKIVVTGDMTKLMAMQNGAVDPVQLEIAGKIKDITDA</sequence>
<dbReference type="InterPro" id="IPR036527">
    <property type="entry name" value="SCP2_sterol-bd_dom_sf"/>
</dbReference>
<dbReference type="RefSeq" id="WP_272735920.1">
    <property type="nucleotide sequence ID" value="NZ_CP116942.1"/>
</dbReference>
<proteinExistence type="predicted"/>
<reference evidence="2" key="1">
    <citation type="submission" date="2023-01" db="EMBL/GenBank/DDBJ databases">
        <title>The diversity of Class Acidimicrobiia in South China Sea sediment environments and the proposal of Iamia marina sp. nov., a novel species of the genus Iamia.</title>
        <authorList>
            <person name="He Y."/>
            <person name="Tian X."/>
        </authorList>
    </citation>
    <scope>NUCLEOTIDE SEQUENCE</scope>
    <source>
        <strain evidence="2">DSM 19957</strain>
    </source>
</reference>
<dbReference type="SUPFAM" id="SSF55718">
    <property type="entry name" value="SCP-like"/>
    <property type="match status" value="1"/>
</dbReference>
<keyword evidence="3" id="KW-1185">Reference proteome</keyword>
<dbReference type="Gene3D" id="3.30.1050.10">
    <property type="entry name" value="SCP2 sterol-binding domain"/>
    <property type="match status" value="1"/>
</dbReference>
<dbReference type="Proteomes" id="UP001216390">
    <property type="component" value="Chromosome"/>
</dbReference>
<gene>
    <name evidence="2" type="ORF">PO878_18015</name>
</gene>
<dbReference type="KEGG" id="ima:PO878_18015"/>
<organism evidence="2 3">
    <name type="scientific">Iamia majanohamensis</name>
    <dbReference type="NCBI Taxonomy" id="467976"/>
    <lineage>
        <taxon>Bacteria</taxon>
        <taxon>Bacillati</taxon>
        <taxon>Actinomycetota</taxon>
        <taxon>Acidimicrobiia</taxon>
        <taxon>Acidimicrobiales</taxon>
        <taxon>Iamiaceae</taxon>
        <taxon>Iamia</taxon>
    </lineage>
</organism>
<evidence type="ECO:0000313" key="2">
    <source>
        <dbReference type="EMBL" id="WCO66397.1"/>
    </source>
</evidence>
<dbReference type="Pfam" id="PF02036">
    <property type="entry name" value="SCP2"/>
    <property type="match status" value="1"/>
</dbReference>
<protein>
    <recommendedName>
        <fullName evidence="1">SCP2 domain-containing protein</fullName>
    </recommendedName>
</protein>